<accession>A0AAV4M5L5</accession>
<dbReference type="Proteomes" id="UP001054945">
    <property type="component" value="Unassembled WGS sequence"/>
</dbReference>
<dbReference type="AlphaFoldDB" id="A0AAV4M5L5"/>
<evidence type="ECO:0000313" key="1">
    <source>
        <dbReference type="EMBL" id="GIX67711.1"/>
    </source>
</evidence>
<proteinExistence type="predicted"/>
<comment type="caution">
    <text evidence="1">The sequence shown here is derived from an EMBL/GenBank/DDBJ whole genome shotgun (WGS) entry which is preliminary data.</text>
</comment>
<organism evidence="1 2">
    <name type="scientific">Caerostris extrusa</name>
    <name type="common">Bark spider</name>
    <name type="synonym">Caerostris bankana</name>
    <dbReference type="NCBI Taxonomy" id="172846"/>
    <lineage>
        <taxon>Eukaryota</taxon>
        <taxon>Metazoa</taxon>
        <taxon>Ecdysozoa</taxon>
        <taxon>Arthropoda</taxon>
        <taxon>Chelicerata</taxon>
        <taxon>Arachnida</taxon>
        <taxon>Araneae</taxon>
        <taxon>Araneomorphae</taxon>
        <taxon>Entelegynae</taxon>
        <taxon>Araneoidea</taxon>
        <taxon>Araneidae</taxon>
        <taxon>Caerostris</taxon>
    </lineage>
</organism>
<sequence>MVLDNTDSGLERHTKTGNLLFLLRGQRKPLFVPLRFYSMHSGKEYTFLVTSSINIGEIQKCNSKMAGTRTRRPVEVEFCKSNTVDEPGWMTYYPNCN</sequence>
<gene>
    <name evidence="1" type="primary">PNLIPRP2_4</name>
    <name evidence="1" type="ORF">CEXT_330571</name>
</gene>
<keyword evidence="2" id="KW-1185">Reference proteome</keyword>
<name>A0AAV4M5L5_CAEEX</name>
<reference evidence="1 2" key="1">
    <citation type="submission" date="2021-06" db="EMBL/GenBank/DDBJ databases">
        <title>Caerostris extrusa draft genome.</title>
        <authorList>
            <person name="Kono N."/>
            <person name="Arakawa K."/>
        </authorList>
    </citation>
    <scope>NUCLEOTIDE SEQUENCE [LARGE SCALE GENOMIC DNA]</scope>
</reference>
<evidence type="ECO:0000313" key="2">
    <source>
        <dbReference type="Proteomes" id="UP001054945"/>
    </source>
</evidence>
<protein>
    <submittedName>
        <fullName evidence="1">Pancreatic lipase-related protein 2</fullName>
    </submittedName>
</protein>
<dbReference type="EMBL" id="BPLR01001895">
    <property type="protein sequence ID" value="GIX67711.1"/>
    <property type="molecule type" value="Genomic_DNA"/>
</dbReference>